<accession>E6Q3A6</accession>
<evidence type="ECO:0000313" key="7">
    <source>
        <dbReference type="EMBL" id="CBI01667.1"/>
    </source>
</evidence>
<comment type="caution">
    <text evidence="7">The sequence shown here is derived from an EMBL/GenBank/DDBJ whole genome shotgun (WGS) entry which is preliminary data.</text>
</comment>
<keyword evidence="5" id="KW-0961">Cell wall biogenesis/degradation</keyword>
<dbReference type="AlphaFoldDB" id="E6Q3A6"/>
<dbReference type="EMBL" id="CABO01000020">
    <property type="protein sequence ID" value="CBI01667.1"/>
    <property type="molecule type" value="Genomic_DNA"/>
</dbReference>
<dbReference type="GO" id="GO:0008360">
    <property type="term" value="P:regulation of cell shape"/>
    <property type="evidence" value="ECO:0007669"/>
    <property type="project" value="UniProtKB-KW"/>
</dbReference>
<proteinExistence type="predicted"/>
<keyword evidence="2" id="KW-0808">Transferase</keyword>
<dbReference type="GO" id="GO:0071555">
    <property type="term" value="P:cell wall organization"/>
    <property type="evidence" value="ECO:0007669"/>
    <property type="project" value="UniProtKB-KW"/>
</dbReference>
<evidence type="ECO:0000256" key="3">
    <source>
        <dbReference type="ARBA" id="ARBA00022960"/>
    </source>
</evidence>
<evidence type="ECO:0000256" key="2">
    <source>
        <dbReference type="ARBA" id="ARBA00022679"/>
    </source>
</evidence>
<evidence type="ECO:0000259" key="6">
    <source>
        <dbReference type="PROSITE" id="PS52029"/>
    </source>
</evidence>
<comment type="pathway">
    <text evidence="1">Cell wall biogenesis; peptidoglycan biosynthesis.</text>
</comment>
<organism evidence="7">
    <name type="scientific">mine drainage metagenome</name>
    <dbReference type="NCBI Taxonomy" id="410659"/>
    <lineage>
        <taxon>unclassified sequences</taxon>
        <taxon>metagenomes</taxon>
        <taxon>ecological metagenomes</taxon>
    </lineage>
</organism>
<dbReference type="Gene3D" id="2.40.440.10">
    <property type="entry name" value="L,D-transpeptidase catalytic domain-like"/>
    <property type="match status" value="1"/>
</dbReference>
<reference evidence="7" key="1">
    <citation type="submission" date="2009-10" db="EMBL/GenBank/DDBJ databases">
        <title>Diversity of trophic interactions inside an arsenic-rich microbial ecosystem.</title>
        <authorList>
            <person name="Bertin P.N."/>
            <person name="Heinrich-Salmeron A."/>
            <person name="Pelletier E."/>
            <person name="Goulhen-Chollet F."/>
            <person name="Arsene-Ploetze F."/>
            <person name="Gallien S."/>
            <person name="Calteau A."/>
            <person name="Vallenet D."/>
            <person name="Casiot C."/>
            <person name="Chane-Woon-Ming B."/>
            <person name="Giloteaux L."/>
            <person name="Barakat M."/>
            <person name="Bonnefoy V."/>
            <person name="Bruneel O."/>
            <person name="Chandler M."/>
            <person name="Cleiss J."/>
            <person name="Duran R."/>
            <person name="Elbaz-Poulichet F."/>
            <person name="Fonknechten N."/>
            <person name="Lauga B."/>
            <person name="Mornico D."/>
            <person name="Ortet P."/>
            <person name="Schaeffer C."/>
            <person name="Siguier P."/>
            <person name="Alexander Thil Smith A."/>
            <person name="Van Dorsselaer A."/>
            <person name="Weissenbach J."/>
            <person name="Medigue C."/>
            <person name="Le Paslier D."/>
        </authorList>
    </citation>
    <scope>NUCLEOTIDE SEQUENCE</scope>
</reference>
<sequence length="270" mass="29153">MFIGNFATYVPSTFPGGGRLSVDFRDQSGTRLECGGSPFNNVCGTSNLVGPPINVQVSQPRADGYQIGMTTIQGVRAYDPGSAQWTTPDAYAGVVSDPMSQQSYMWNDNNPIAYGDPSGFKVKHEVVMVFNRRNETLSVSKDGKHIGTFTAINLTINENGNPYKVNSDAPAPDGAYHVTQINRDTYYTLKHRAAYGSGGVFSLRGPGSSLLAQNRGLLIHAGRGAAFAVGKKDDFSGAWTEGCIRVSASTIQVLRRTLYQNASQNRLIIQ</sequence>
<gene>
    <name evidence="7" type="ORF">CARN4_0734</name>
</gene>
<keyword evidence="4" id="KW-0573">Peptidoglycan synthesis</keyword>
<dbReference type="InterPro" id="IPR038063">
    <property type="entry name" value="Transpep_catalytic_dom"/>
</dbReference>
<evidence type="ECO:0000256" key="4">
    <source>
        <dbReference type="ARBA" id="ARBA00022984"/>
    </source>
</evidence>
<dbReference type="PROSITE" id="PS52029">
    <property type="entry name" value="LD_TPASE"/>
    <property type="match status" value="1"/>
</dbReference>
<evidence type="ECO:0000256" key="5">
    <source>
        <dbReference type="ARBA" id="ARBA00023316"/>
    </source>
</evidence>
<dbReference type="GO" id="GO:0016740">
    <property type="term" value="F:transferase activity"/>
    <property type="evidence" value="ECO:0007669"/>
    <property type="project" value="UniProtKB-KW"/>
</dbReference>
<evidence type="ECO:0000256" key="1">
    <source>
        <dbReference type="ARBA" id="ARBA00004752"/>
    </source>
</evidence>
<dbReference type="GO" id="GO:0009252">
    <property type="term" value="P:peptidoglycan biosynthetic process"/>
    <property type="evidence" value="ECO:0007669"/>
    <property type="project" value="UniProtKB-KW"/>
</dbReference>
<feature type="domain" description="L,D-TPase catalytic" evidence="6">
    <location>
        <begin position="126"/>
        <end position="270"/>
    </location>
</feature>
<dbReference type="SUPFAM" id="SSF141523">
    <property type="entry name" value="L,D-transpeptidase catalytic domain-like"/>
    <property type="match status" value="1"/>
</dbReference>
<keyword evidence="3" id="KW-0133">Cell shape</keyword>
<dbReference type="InterPro" id="IPR005490">
    <property type="entry name" value="LD_TPept_cat_dom"/>
</dbReference>
<protein>
    <recommendedName>
        <fullName evidence="6">L,D-TPase catalytic domain-containing protein</fullName>
    </recommendedName>
</protein>
<name>E6Q3A6_9ZZZZ</name>